<dbReference type="SUPFAM" id="SSF160240">
    <property type="entry name" value="Cation efflux protein cytoplasmic domain-like"/>
    <property type="match status" value="1"/>
</dbReference>
<dbReference type="AlphaFoldDB" id="A0A507R060"/>
<evidence type="ECO:0000313" key="10">
    <source>
        <dbReference type="Proteomes" id="UP000319663"/>
    </source>
</evidence>
<comment type="caution">
    <text evidence="9">The sequence shown here is derived from an EMBL/GenBank/DDBJ whole genome shotgun (WGS) entry which is preliminary data.</text>
</comment>
<evidence type="ECO:0000256" key="1">
    <source>
        <dbReference type="ARBA" id="ARBA00004141"/>
    </source>
</evidence>
<feature type="domain" description="Cation efflux protein transmembrane" evidence="8">
    <location>
        <begin position="262"/>
        <end position="451"/>
    </location>
</feature>
<reference evidence="9 10" key="1">
    <citation type="submission" date="2019-06" db="EMBL/GenBank/DDBJ databases">
        <title>Wine fermentation using esterase from Monascus purpureus.</title>
        <authorList>
            <person name="Geng C."/>
            <person name="Zhang Y."/>
        </authorList>
    </citation>
    <scope>NUCLEOTIDE SEQUENCE [LARGE SCALE GENOMIC DNA]</scope>
    <source>
        <strain evidence="9">HQ1</strain>
    </source>
</reference>
<dbReference type="InterPro" id="IPR027469">
    <property type="entry name" value="Cation_efflux_TMD_sf"/>
</dbReference>
<keyword evidence="10" id="KW-1185">Reference proteome</keyword>
<dbReference type="EMBL" id="VIFY01000019">
    <property type="protein sequence ID" value="TQB75521.1"/>
    <property type="molecule type" value="Genomic_DNA"/>
</dbReference>
<evidence type="ECO:0000256" key="7">
    <source>
        <dbReference type="SAM" id="Phobius"/>
    </source>
</evidence>
<comment type="subcellular location">
    <subcellularLocation>
        <location evidence="1">Membrane</location>
        <topology evidence="1">Multi-pass membrane protein</topology>
    </subcellularLocation>
</comment>
<gene>
    <name evidence="9" type="ORF">MPDQ_002814</name>
</gene>
<feature type="region of interest" description="Disordered" evidence="6">
    <location>
        <begin position="60"/>
        <end position="89"/>
    </location>
</feature>
<dbReference type="STRING" id="5098.A0A507R060"/>
<dbReference type="OrthoDB" id="78296at2759"/>
<dbReference type="PANTHER" id="PTHR43840">
    <property type="entry name" value="MITOCHONDRIAL METAL TRANSPORTER 1-RELATED"/>
    <property type="match status" value="1"/>
</dbReference>
<dbReference type="NCBIfam" id="TIGR01297">
    <property type="entry name" value="CDF"/>
    <property type="match status" value="1"/>
</dbReference>
<dbReference type="InterPro" id="IPR058533">
    <property type="entry name" value="Cation_efflux_TM"/>
</dbReference>
<evidence type="ECO:0000256" key="5">
    <source>
        <dbReference type="ARBA" id="ARBA00023136"/>
    </source>
</evidence>
<dbReference type="GO" id="GO:0016020">
    <property type="term" value="C:membrane"/>
    <property type="evidence" value="ECO:0007669"/>
    <property type="project" value="UniProtKB-SubCell"/>
</dbReference>
<keyword evidence="5 7" id="KW-0472">Membrane</keyword>
<evidence type="ECO:0000256" key="2">
    <source>
        <dbReference type="ARBA" id="ARBA00022448"/>
    </source>
</evidence>
<dbReference type="PANTHER" id="PTHR43840:SF4">
    <property type="entry name" value="CDF DIVALENT METAL CATION TRANSPORTER (EUROFUNG)"/>
    <property type="match status" value="1"/>
</dbReference>
<dbReference type="InterPro" id="IPR036837">
    <property type="entry name" value="Cation_efflux_CTD_sf"/>
</dbReference>
<sequence length="551" mass="62247">MKFPSSPAHDSTRFRSSFSVPPRRGSLEAEHEFFTTRGQHLPDIVRRLSLSTSPIALRLPKYHAQPEGRPGRDSGEYATGAEDEEIGSDSFLQTRRGMRLIGKNNNPRYQWHRYFKTTEELRQMRKPIREYYERNNYLISEYIYIDRLLDSPLPRRLIEEYNENNPAPTTTGGSSPVWMQDRSALSPGQHLATNGTGTTHADITAQEIARIKRTPRNLYRIPSSSASISSTLPDEEQPLLHDIAAVSESFVDTGDHVVMVAIWINLAANIVLLIAKVVVMTLTSSMSVLASLVDGALDFLSTAIVWTTTNLIMKQDRYRYPVGRRRLEPLGILIFSVIMVSSFFQVALVSFQRLISSDHALIELTPPAIGIMAGTVVVKLLCWIWCRLVKNSSVQALAQDAMTDVIFNIFSIIFPLVGSFTQLWYLDPLGGLLLSLYIMWNWGSTTAEHIPRLTGATASPDERNVLLYMTMRFSKLIEKIQGLQAYHAGDKLIVEVDIVMDEKTSLRDSHDLGESLQYMLESVPTVDRAFVHLDYASWNLPTHMNQQENDL</sequence>
<evidence type="ECO:0000313" key="9">
    <source>
        <dbReference type="EMBL" id="TQB75521.1"/>
    </source>
</evidence>
<name>A0A507R060_MONPU</name>
<dbReference type="Proteomes" id="UP000319663">
    <property type="component" value="Unassembled WGS sequence"/>
</dbReference>
<keyword evidence="3 7" id="KW-0812">Transmembrane</keyword>
<dbReference type="GO" id="GO:0030003">
    <property type="term" value="P:intracellular monoatomic cation homeostasis"/>
    <property type="evidence" value="ECO:0007669"/>
    <property type="project" value="UniProtKB-ARBA"/>
</dbReference>
<dbReference type="FunFam" id="3.30.70.1350:FF:000004">
    <property type="entry name" value="Cation diffusion facilitator 10"/>
    <property type="match status" value="1"/>
</dbReference>
<evidence type="ECO:0000256" key="3">
    <source>
        <dbReference type="ARBA" id="ARBA00022692"/>
    </source>
</evidence>
<proteinExistence type="predicted"/>
<keyword evidence="2" id="KW-0813">Transport</keyword>
<evidence type="ECO:0000256" key="6">
    <source>
        <dbReference type="SAM" id="MobiDB-lite"/>
    </source>
</evidence>
<feature type="transmembrane region" description="Helical" evidence="7">
    <location>
        <begin position="330"/>
        <end position="348"/>
    </location>
</feature>
<feature type="compositionally biased region" description="Basic and acidic residues" evidence="6">
    <location>
        <begin position="64"/>
        <end position="75"/>
    </location>
</feature>
<organism evidence="9 10">
    <name type="scientific">Monascus purpureus</name>
    <name type="common">Red mold</name>
    <name type="synonym">Monascus anka</name>
    <dbReference type="NCBI Taxonomy" id="5098"/>
    <lineage>
        <taxon>Eukaryota</taxon>
        <taxon>Fungi</taxon>
        <taxon>Dikarya</taxon>
        <taxon>Ascomycota</taxon>
        <taxon>Pezizomycotina</taxon>
        <taxon>Eurotiomycetes</taxon>
        <taxon>Eurotiomycetidae</taxon>
        <taxon>Eurotiales</taxon>
        <taxon>Aspergillaceae</taxon>
        <taxon>Monascus</taxon>
    </lineage>
</organism>
<dbReference type="GO" id="GO:0098771">
    <property type="term" value="P:inorganic ion homeostasis"/>
    <property type="evidence" value="ECO:0007669"/>
    <property type="project" value="UniProtKB-ARBA"/>
</dbReference>
<evidence type="ECO:0000259" key="8">
    <source>
        <dbReference type="Pfam" id="PF01545"/>
    </source>
</evidence>
<protein>
    <recommendedName>
        <fullName evidence="8">Cation efflux protein transmembrane domain-containing protein</fullName>
    </recommendedName>
</protein>
<evidence type="ECO:0000256" key="4">
    <source>
        <dbReference type="ARBA" id="ARBA00022989"/>
    </source>
</evidence>
<feature type="transmembrane region" description="Helical" evidence="7">
    <location>
        <begin position="368"/>
        <end position="389"/>
    </location>
</feature>
<feature type="region of interest" description="Disordered" evidence="6">
    <location>
        <begin position="1"/>
        <end position="25"/>
    </location>
</feature>
<dbReference type="GO" id="GO:0008324">
    <property type="term" value="F:monoatomic cation transmembrane transporter activity"/>
    <property type="evidence" value="ECO:0007669"/>
    <property type="project" value="InterPro"/>
</dbReference>
<feature type="transmembrane region" description="Helical" evidence="7">
    <location>
        <begin position="257"/>
        <end position="282"/>
    </location>
</feature>
<accession>A0A507R060</accession>
<feature type="compositionally biased region" description="Low complexity" evidence="6">
    <location>
        <begin position="14"/>
        <end position="24"/>
    </location>
</feature>
<dbReference type="Gene3D" id="1.20.1510.10">
    <property type="entry name" value="Cation efflux protein transmembrane domain"/>
    <property type="match status" value="1"/>
</dbReference>
<dbReference type="Gene3D" id="3.30.70.1350">
    <property type="entry name" value="Cation efflux protein, cytoplasmic domain"/>
    <property type="match status" value="1"/>
</dbReference>
<dbReference type="FunFam" id="1.20.1510.10:FF:000005">
    <property type="entry name" value="Putative Cation diffusion facilitator 1"/>
    <property type="match status" value="1"/>
</dbReference>
<dbReference type="InterPro" id="IPR050291">
    <property type="entry name" value="CDF_Transporter"/>
</dbReference>
<dbReference type="InterPro" id="IPR002524">
    <property type="entry name" value="Cation_efflux"/>
</dbReference>
<dbReference type="SUPFAM" id="SSF161111">
    <property type="entry name" value="Cation efflux protein transmembrane domain-like"/>
    <property type="match status" value="1"/>
</dbReference>
<keyword evidence="4 7" id="KW-1133">Transmembrane helix</keyword>
<dbReference type="Pfam" id="PF01545">
    <property type="entry name" value="Cation_efflux"/>
    <property type="match status" value="1"/>
</dbReference>